<evidence type="ECO:0000256" key="6">
    <source>
        <dbReference type="ARBA" id="ARBA00022801"/>
    </source>
</evidence>
<dbReference type="EC" id="3.4.21.89" evidence="3 8"/>
<dbReference type="RefSeq" id="WP_116631902.1">
    <property type="nucleotide sequence ID" value="NZ_QENU01000007.1"/>
</dbReference>
<evidence type="ECO:0000259" key="10">
    <source>
        <dbReference type="Pfam" id="PF10502"/>
    </source>
</evidence>
<evidence type="ECO:0000256" key="3">
    <source>
        <dbReference type="ARBA" id="ARBA00013208"/>
    </source>
</evidence>
<comment type="caution">
    <text evidence="11">The sequence shown here is derived from an EMBL/GenBank/DDBJ whole genome shotgun (WGS) entry which is preliminary data.</text>
</comment>
<evidence type="ECO:0000256" key="7">
    <source>
        <dbReference type="PIRSR" id="PIRSR600223-1"/>
    </source>
</evidence>
<dbReference type="NCBIfam" id="NF008114">
    <property type="entry name" value="PRK10861.1"/>
    <property type="match status" value="1"/>
</dbReference>
<reference evidence="11 12" key="1">
    <citation type="submission" date="2018-05" db="EMBL/GenBank/DDBJ databases">
        <title>Genomic Encyclopedia of Type Strains, Phase IV (KMG-IV): sequencing the most valuable type-strain genomes for metagenomic binning, comparative biology and taxonomic classification.</title>
        <authorList>
            <person name="Goeker M."/>
        </authorList>
    </citation>
    <scope>NUCLEOTIDE SEQUENCE [LARGE SCALE GENOMIC DNA]</scope>
    <source>
        <strain evidence="11 12">DSM 22999</strain>
    </source>
</reference>
<dbReference type="InterPro" id="IPR036286">
    <property type="entry name" value="LexA/Signal_pep-like_sf"/>
</dbReference>
<evidence type="ECO:0000313" key="12">
    <source>
        <dbReference type="Proteomes" id="UP000245909"/>
    </source>
</evidence>
<feature type="domain" description="Peptidase S26" evidence="10">
    <location>
        <begin position="86"/>
        <end position="316"/>
    </location>
</feature>
<keyword evidence="12" id="KW-1185">Reference proteome</keyword>
<keyword evidence="8" id="KW-1133">Transmembrane helix</keyword>
<protein>
    <recommendedName>
        <fullName evidence="4 8">Signal peptidase I</fullName>
        <ecNumber evidence="3 8">3.4.21.89</ecNumber>
    </recommendedName>
</protein>
<dbReference type="PROSITE" id="PS00760">
    <property type="entry name" value="SPASE_I_2"/>
    <property type="match status" value="1"/>
</dbReference>
<keyword evidence="5 8" id="KW-0645">Protease</keyword>
<feature type="transmembrane region" description="Helical" evidence="8">
    <location>
        <begin position="87"/>
        <end position="106"/>
    </location>
</feature>
<dbReference type="InterPro" id="IPR019756">
    <property type="entry name" value="Pept_S26A_signal_pept_1_Ser-AS"/>
</dbReference>
<dbReference type="GO" id="GO:0016020">
    <property type="term" value="C:membrane"/>
    <property type="evidence" value="ECO:0007669"/>
    <property type="project" value="UniProtKB-SubCell"/>
</dbReference>
<dbReference type="OrthoDB" id="9815782at2"/>
<evidence type="ECO:0000256" key="1">
    <source>
        <dbReference type="ARBA" id="ARBA00000677"/>
    </source>
</evidence>
<evidence type="ECO:0000256" key="9">
    <source>
        <dbReference type="RuleBase" id="RU362042"/>
    </source>
</evidence>
<evidence type="ECO:0000256" key="5">
    <source>
        <dbReference type="ARBA" id="ARBA00022670"/>
    </source>
</evidence>
<name>A0A2U0T5F4_9PAST</name>
<comment type="catalytic activity">
    <reaction evidence="1 8">
        <text>Cleavage of hydrophobic, N-terminal signal or leader sequences from secreted and periplasmic proteins.</text>
        <dbReference type="EC" id="3.4.21.89"/>
    </reaction>
</comment>
<dbReference type="GO" id="GO:0006465">
    <property type="term" value="P:signal peptide processing"/>
    <property type="evidence" value="ECO:0007669"/>
    <property type="project" value="InterPro"/>
</dbReference>
<comment type="subcellular location">
    <subcellularLocation>
        <location evidence="9">Membrane</location>
        <topology evidence="9">Multi-pass membrane protein</topology>
    </subcellularLocation>
</comment>
<dbReference type="Proteomes" id="UP000245909">
    <property type="component" value="Unassembled WGS sequence"/>
</dbReference>
<keyword evidence="8" id="KW-0472">Membrane</keyword>
<evidence type="ECO:0000313" key="11">
    <source>
        <dbReference type="EMBL" id="PVX38828.1"/>
    </source>
</evidence>
<dbReference type="EMBL" id="QENU01000007">
    <property type="protein sequence ID" value="PVX38828.1"/>
    <property type="molecule type" value="Genomic_DNA"/>
</dbReference>
<dbReference type="AlphaFoldDB" id="A0A2U0T5F4"/>
<dbReference type="InterPro" id="IPR019533">
    <property type="entry name" value="Peptidase_S26"/>
</dbReference>
<dbReference type="GO" id="GO:0009003">
    <property type="term" value="F:signal peptidase activity"/>
    <property type="evidence" value="ECO:0007669"/>
    <property type="project" value="UniProtKB-EC"/>
</dbReference>
<dbReference type="GO" id="GO:0004252">
    <property type="term" value="F:serine-type endopeptidase activity"/>
    <property type="evidence" value="ECO:0007669"/>
    <property type="project" value="InterPro"/>
</dbReference>
<sequence>MSKLFLPILLVVGFGIWKVLDHLQLPNTFSILLILLTALSGILWCYHRFSVIPRRKRQIARTEQRTGHELSAEEKAKIEPIGEGEEFIASLFPVLAFVLILRSFLFEPFQIPSQSMEPTLLVGDFIVVEKYAYGIKDPVFQNTIIQTGKVKRGDVVVFKAPPAPNIDYIKRVIGIGGDRILYNELERKLTVVYGNNGKPCEENCTVKEFTYSTPQANDKFKAIMGRNPDGSFIYGPSMLELTETGDVSHKIHWYPEPISEGFRYKDYAKQEYYVTEWVVPADHYFMMGDNRNMSEDSRFWGFVPEKNIVGKASYIWLSLDKKPNQWPTGIRTERLFTKIQ</sequence>
<evidence type="ECO:0000256" key="8">
    <source>
        <dbReference type="RuleBase" id="RU003993"/>
    </source>
</evidence>
<dbReference type="PANTHER" id="PTHR43390">
    <property type="entry name" value="SIGNAL PEPTIDASE I"/>
    <property type="match status" value="1"/>
</dbReference>
<feature type="active site" evidence="7">
    <location>
        <position position="115"/>
    </location>
</feature>
<dbReference type="CDD" id="cd06530">
    <property type="entry name" value="S26_SPase_I"/>
    <property type="match status" value="1"/>
</dbReference>
<keyword evidence="6 8" id="KW-0378">Hydrolase</keyword>
<dbReference type="PRINTS" id="PR00727">
    <property type="entry name" value="LEADERPTASE"/>
</dbReference>
<dbReference type="Pfam" id="PF10502">
    <property type="entry name" value="Peptidase_S26"/>
    <property type="match status" value="1"/>
</dbReference>
<feature type="transmembrane region" description="Helical" evidence="8">
    <location>
        <begin position="25"/>
        <end position="46"/>
    </location>
</feature>
<feature type="active site" evidence="7">
    <location>
        <position position="170"/>
    </location>
</feature>
<accession>A0A2U0T5F4</accession>
<evidence type="ECO:0000256" key="2">
    <source>
        <dbReference type="ARBA" id="ARBA00009370"/>
    </source>
</evidence>
<keyword evidence="8" id="KW-0812">Transmembrane</keyword>
<proteinExistence type="inferred from homology"/>
<dbReference type="InterPro" id="IPR019758">
    <property type="entry name" value="Pept_S26A_signal_pept_1_CS"/>
</dbReference>
<dbReference type="InterPro" id="IPR000223">
    <property type="entry name" value="Pept_S26A_signal_pept_1"/>
</dbReference>
<organism evidence="11 12">
    <name type="scientific">Alitibacter langaaensis DSM 22999</name>
    <dbReference type="NCBI Taxonomy" id="1122935"/>
    <lineage>
        <taxon>Bacteria</taxon>
        <taxon>Pseudomonadati</taxon>
        <taxon>Pseudomonadota</taxon>
        <taxon>Gammaproteobacteria</taxon>
        <taxon>Pasteurellales</taxon>
        <taxon>Pasteurellaceae</taxon>
        <taxon>Alitibacter</taxon>
    </lineage>
</organism>
<dbReference type="InterPro" id="IPR019757">
    <property type="entry name" value="Pept_S26A_signal_pept_1_Lys-AS"/>
</dbReference>
<gene>
    <name evidence="11" type="ORF">C8D76_10749</name>
</gene>
<dbReference type="PROSITE" id="PS00501">
    <property type="entry name" value="SPASE_I_1"/>
    <property type="match status" value="1"/>
</dbReference>
<dbReference type="SUPFAM" id="SSF51306">
    <property type="entry name" value="LexA/Signal peptidase"/>
    <property type="match status" value="1"/>
</dbReference>
<dbReference type="NCBIfam" id="TIGR02227">
    <property type="entry name" value="sigpep_I_bact"/>
    <property type="match status" value="1"/>
</dbReference>
<dbReference type="PANTHER" id="PTHR43390:SF1">
    <property type="entry name" value="CHLOROPLAST PROCESSING PEPTIDASE"/>
    <property type="match status" value="1"/>
</dbReference>
<evidence type="ECO:0000256" key="4">
    <source>
        <dbReference type="ARBA" id="ARBA00019232"/>
    </source>
</evidence>
<dbReference type="PROSITE" id="PS00761">
    <property type="entry name" value="SPASE_I_3"/>
    <property type="match status" value="1"/>
</dbReference>
<comment type="similarity">
    <text evidence="2 9">Belongs to the peptidase S26 family.</text>
</comment>
<dbReference type="Gene3D" id="2.10.109.10">
    <property type="entry name" value="Umud Fragment, subunit A"/>
    <property type="match status" value="1"/>
</dbReference>